<dbReference type="Proteomes" id="UP001595776">
    <property type="component" value="Unassembled WGS sequence"/>
</dbReference>
<reference evidence="2" key="1">
    <citation type="journal article" date="2019" name="Int. J. Syst. Evol. Microbiol.">
        <title>The Global Catalogue of Microorganisms (GCM) 10K type strain sequencing project: providing services to taxonomists for standard genome sequencing and annotation.</title>
        <authorList>
            <consortium name="The Broad Institute Genomics Platform"/>
            <consortium name="The Broad Institute Genome Sequencing Center for Infectious Disease"/>
            <person name="Wu L."/>
            <person name="Ma J."/>
        </authorList>
    </citation>
    <scope>NUCLEOTIDE SEQUENCE [LARGE SCALE GENOMIC DNA]</scope>
    <source>
        <strain evidence="2">CGMCC 1.15304</strain>
    </source>
</reference>
<dbReference type="Pfam" id="PF02643">
    <property type="entry name" value="DUF192"/>
    <property type="match status" value="1"/>
</dbReference>
<dbReference type="RefSeq" id="WP_380084287.1">
    <property type="nucleotide sequence ID" value="NZ_JBHSCR010000002.1"/>
</dbReference>
<evidence type="ECO:0000313" key="1">
    <source>
        <dbReference type="EMBL" id="MFC4346991.1"/>
    </source>
</evidence>
<dbReference type="InterPro" id="IPR003795">
    <property type="entry name" value="DUF192"/>
</dbReference>
<evidence type="ECO:0000313" key="2">
    <source>
        <dbReference type="Proteomes" id="UP001595776"/>
    </source>
</evidence>
<dbReference type="PANTHER" id="PTHR37953:SF1">
    <property type="entry name" value="UPF0127 PROTEIN MJ1496"/>
    <property type="match status" value="1"/>
</dbReference>
<gene>
    <name evidence="1" type="ORF">ACFO5Q_03965</name>
</gene>
<dbReference type="PANTHER" id="PTHR37953">
    <property type="entry name" value="UPF0127 PROTEIN MJ1496"/>
    <property type="match status" value="1"/>
</dbReference>
<dbReference type="Gene3D" id="2.60.120.1140">
    <property type="entry name" value="Protein of unknown function DUF192"/>
    <property type="match status" value="1"/>
</dbReference>
<sequence>MTHLFAMKRAKMNMRQGWAISAFFLSLFLIVLGVSTHARADMGLVRVDSENGSHEFGVELALTPPAQARGLMFRGKLDPDKGMLFVFPSADMRSFWMKNTLIPLDIIFIRENGSIINIVENAEPQTLTPRRSLAPAVAVLEIAGGRARELGIKPGDVVRHDFLGNMGSR</sequence>
<proteinExistence type="predicted"/>
<keyword evidence="2" id="KW-1185">Reference proteome</keyword>
<accession>A0ABV8U8B0</accession>
<name>A0ABV8U8B0_9PROT</name>
<protein>
    <submittedName>
        <fullName evidence="1">DUF192 domain-containing protein</fullName>
    </submittedName>
</protein>
<comment type="caution">
    <text evidence="1">The sequence shown here is derived from an EMBL/GenBank/DDBJ whole genome shotgun (WGS) entry which is preliminary data.</text>
</comment>
<organism evidence="1 2">
    <name type="scientific">Kordiimonas lipolytica</name>
    <dbReference type="NCBI Taxonomy" id="1662421"/>
    <lineage>
        <taxon>Bacteria</taxon>
        <taxon>Pseudomonadati</taxon>
        <taxon>Pseudomonadota</taxon>
        <taxon>Alphaproteobacteria</taxon>
        <taxon>Kordiimonadales</taxon>
        <taxon>Kordiimonadaceae</taxon>
        <taxon>Kordiimonas</taxon>
    </lineage>
</organism>
<dbReference type="EMBL" id="JBHSCR010000002">
    <property type="protein sequence ID" value="MFC4346991.1"/>
    <property type="molecule type" value="Genomic_DNA"/>
</dbReference>
<dbReference type="InterPro" id="IPR038695">
    <property type="entry name" value="Saro_0823-like_sf"/>
</dbReference>